<dbReference type="RefSeq" id="WP_144748148.1">
    <property type="nucleotide sequence ID" value="NZ_VMNW02000002.1"/>
</dbReference>
<dbReference type="Pfam" id="PF06722">
    <property type="entry name" value="EryCIII-like_C"/>
    <property type="match status" value="1"/>
</dbReference>
<keyword evidence="4" id="KW-0732">Signal</keyword>
<dbReference type="Proteomes" id="UP000319769">
    <property type="component" value="Unassembled WGS sequence"/>
</dbReference>
<comment type="caution">
    <text evidence="7">The sequence shown here is derived from an EMBL/GenBank/DDBJ whole genome shotgun (WGS) entry which is preliminary data.</text>
</comment>
<feature type="domain" description="Erythromycin biosynthesis protein CIII-like N-terminal" evidence="6">
    <location>
        <begin position="22"/>
        <end position="234"/>
    </location>
</feature>
<dbReference type="InterPro" id="IPR048284">
    <property type="entry name" value="EryCIII-like_N"/>
</dbReference>
<feature type="signal peptide" evidence="4">
    <location>
        <begin position="1"/>
        <end position="23"/>
    </location>
</feature>
<evidence type="ECO:0000256" key="1">
    <source>
        <dbReference type="ARBA" id="ARBA00006962"/>
    </source>
</evidence>
<accession>A0A5N0VMX3</accession>
<keyword evidence="3" id="KW-0808">Transferase</keyword>
<dbReference type="EMBL" id="VMNW02000002">
    <property type="protein sequence ID" value="KAA9166520.1"/>
    <property type="molecule type" value="Genomic_DNA"/>
</dbReference>
<dbReference type="Pfam" id="PF21036">
    <property type="entry name" value="EryCIII-like_N"/>
    <property type="match status" value="1"/>
</dbReference>
<dbReference type="CDD" id="cd03784">
    <property type="entry name" value="GT1_Gtf-like"/>
    <property type="match status" value="1"/>
</dbReference>
<reference evidence="7" key="1">
    <citation type="submission" date="2019-09" db="EMBL/GenBank/DDBJ databases">
        <authorList>
            <person name="Teo W.F.A."/>
            <person name="Duangmal K."/>
        </authorList>
    </citation>
    <scope>NUCLEOTIDE SEQUENCE [LARGE SCALE GENOMIC DNA]</scope>
    <source>
        <strain evidence="7">K81G1</strain>
    </source>
</reference>
<dbReference type="InterPro" id="IPR010610">
    <property type="entry name" value="EryCIII-like_C"/>
</dbReference>
<name>A0A5N0VMX3_9PSEU</name>
<evidence type="ECO:0000259" key="5">
    <source>
        <dbReference type="Pfam" id="PF06722"/>
    </source>
</evidence>
<dbReference type="InterPro" id="IPR002213">
    <property type="entry name" value="UDP_glucos_trans"/>
</dbReference>
<dbReference type="SUPFAM" id="SSF53756">
    <property type="entry name" value="UDP-Glycosyltransferase/glycogen phosphorylase"/>
    <property type="match status" value="1"/>
</dbReference>
<proteinExistence type="inferred from homology"/>
<gene>
    <name evidence="7" type="ORF">FPZ12_002905</name>
</gene>
<evidence type="ECO:0000313" key="8">
    <source>
        <dbReference type="Proteomes" id="UP000319769"/>
    </source>
</evidence>
<dbReference type="AlphaFoldDB" id="A0A5N0VMX3"/>
<dbReference type="GO" id="GO:0008194">
    <property type="term" value="F:UDP-glycosyltransferase activity"/>
    <property type="evidence" value="ECO:0007669"/>
    <property type="project" value="InterPro"/>
</dbReference>
<dbReference type="PANTHER" id="PTHR48050:SF13">
    <property type="entry name" value="STEROL 3-BETA-GLUCOSYLTRANSFERASE UGT80A2"/>
    <property type="match status" value="1"/>
</dbReference>
<protein>
    <submittedName>
        <fullName evidence="7">DUF1205 domain-containing protein</fullName>
    </submittedName>
</protein>
<keyword evidence="8" id="KW-1185">Reference proteome</keyword>
<dbReference type="OrthoDB" id="5488434at2"/>
<evidence type="ECO:0000256" key="2">
    <source>
        <dbReference type="ARBA" id="ARBA00022676"/>
    </source>
</evidence>
<comment type="similarity">
    <text evidence="1">Belongs to the glycosyltransferase 28 family.</text>
</comment>
<evidence type="ECO:0000313" key="7">
    <source>
        <dbReference type="EMBL" id="KAA9166520.1"/>
    </source>
</evidence>
<evidence type="ECO:0000256" key="4">
    <source>
        <dbReference type="SAM" id="SignalP"/>
    </source>
</evidence>
<evidence type="ECO:0000256" key="3">
    <source>
        <dbReference type="ARBA" id="ARBA00022679"/>
    </source>
</evidence>
<organism evidence="7 8">
    <name type="scientific">Amycolatopsis acidicola</name>
    <dbReference type="NCBI Taxonomy" id="2596893"/>
    <lineage>
        <taxon>Bacteria</taxon>
        <taxon>Bacillati</taxon>
        <taxon>Actinomycetota</taxon>
        <taxon>Actinomycetes</taxon>
        <taxon>Pseudonocardiales</taxon>
        <taxon>Pseudonocardiaceae</taxon>
        <taxon>Amycolatopsis</taxon>
    </lineage>
</organism>
<keyword evidence="2" id="KW-0328">Glycosyltransferase</keyword>
<dbReference type="GO" id="GO:0017000">
    <property type="term" value="P:antibiotic biosynthetic process"/>
    <property type="evidence" value="ECO:0007669"/>
    <property type="project" value="UniProtKB-ARBA"/>
</dbReference>
<dbReference type="Gene3D" id="3.40.50.2000">
    <property type="entry name" value="Glycogen Phosphorylase B"/>
    <property type="match status" value="2"/>
</dbReference>
<feature type="domain" description="Erythromycin biosynthesis protein CIII-like C-terminal" evidence="5">
    <location>
        <begin position="251"/>
        <end position="385"/>
    </location>
</feature>
<dbReference type="GO" id="GO:0016758">
    <property type="term" value="F:hexosyltransferase activity"/>
    <property type="evidence" value="ECO:0007669"/>
    <property type="project" value="UniProtKB-ARBA"/>
</dbReference>
<sequence>MRVLFVVWAWPSHFFPMVPTAWACWTAGHEVLVAGQPALRELLPATGLPAAYVGTDFDLAGEFRRRLALAKDARGRLSGMDPHDAERLAGPADPKTMVLDVYGALARAMTGDTVELAKEWGAEVVVWDPITFAGAIAARAAGARSVRHLWGLDSAGHLGLYDDWTPGLHALLAEHGVPAEAVREDLCLDICPPRLQLPLSRPAAPARYVPYNGPDHGGRALAPPLRPRVCVTWGNTVDQLSGNREFPALEVLRTLAGEDVEVVVAASDEHVAELGALPGNVTAAGWFPLRALLESCTAIVHEGGAGTLLTAALAGVPQLLIPALHEQILAGEQLAASGAGRQLAAGDATEAAIATQFGELLGLHEAARGLRQHILEQPTLADTVSQWV</sequence>
<feature type="chain" id="PRO_5038895916" evidence="4">
    <location>
        <begin position="24"/>
        <end position="388"/>
    </location>
</feature>
<dbReference type="PANTHER" id="PTHR48050">
    <property type="entry name" value="STEROL 3-BETA-GLUCOSYLTRANSFERASE"/>
    <property type="match status" value="1"/>
</dbReference>
<dbReference type="InterPro" id="IPR050426">
    <property type="entry name" value="Glycosyltransferase_28"/>
</dbReference>
<evidence type="ECO:0000259" key="6">
    <source>
        <dbReference type="Pfam" id="PF21036"/>
    </source>
</evidence>